<reference evidence="2 3" key="1">
    <citation type="submission" date="2020-08" db="EMBL/GenBank/DDBJ databases">
        <title>Genomic Encyclopedia of Type Strains, Phase IV (KMG-IV): sequencing the most valuable type-strain genomes for metagenomic binning, comparative biology and taxonomic classification.</title>
        <authorList>
            <person name="Goeker M."/>
        </authorList>
    </citation>
    <scope>NUCLEOTIDE SEQUENCE [LARGE SCALE GENOMIC DNA]</scope>
    <source>
        <strain evidence="2 3">DSM 29853</strain>
    </source>
</reference>
<accession>A0A7W6JB18</accession>
<dbReference type="Pfam" id="PF09860">
    <property type="entry name" value="DUF2087"/>
    <property type="match status" value="1"/>
</dbReference>
<evidence type="ECO:0000259" key="1">
    <source>
        <dbReference type="Pfam" id="PF09860"/>
    </source>
</evidence>
<comment type="caution">
    <text evidence="2">The sequence shown here is derived from an EMBL/GenBank/DDBJ whole genome shotgun (WGS) entry which is preliminary data.</text>
</comment>
<dbReference type="AlphaFoldDB" id="A0A7W6JB18"/>
<protein>
    <recommendedName>
        <fullName evidence="1">DUF2087 domain-containing protein</fullName>
    </recommendedName>
</protein>
<keyword evidence="3" id="KW-1185">Reference proteome</keyword>
<sequence length="186" mass="21255">MSRTLLAFHADDMSALAKALRKQLMERTGAPTHLEMLNMLARAIGHRNFQEFRAGAETPAAPDEARADAGLEPAETIAESRHHQEQVDRLVRCFDEAGRLLRWPSRRTDQVHALWVLWTRLPARQDLTERDISDRLKALNAFGDHAILRRELCSTGLMRRTPDGRVYRRVEQPLPHIVAEALKRIA</sequence>
<proteinExistence type="predicted"/>
<dbReference type="EMBL" id="JACIEZ010000015">
    <property type="protein sequence ID" value="MBB4067131.1"/>
    <property type="molecule type" value="Genomic_DNA"/>
</dbReference>
<dbReference type="Proteomes" id="UP000528286">
    <property type="component" value="Unassembled WGS sequence"/>
</dbReference>
<evidence type="ECO:0000313" key="3">
    <source>
        <dbReference type="Proteomes" id="UP000528286"/>
    </source>
</evidence>
<dbReference type="InterPro" id="IPR018656">
    <property type="entry name" value="DUF2087"/>
</dbReference>
<gene>
    <name evidence="2" type="ORF">GGR23_004360</name>
</gene>
<dbReference type="RefSeq" id="WP_183368372.1">
    <property type="nucleotide sequence ID" value="NZ_JACIEZ010000015.1"/>
</dbReference>
<name>A0A7W6JB18_9HYPH</name>
<organism evidence="2 3">
    <name type="scientific">Gellertiella hungarica</name>
    <dbReference type="NCBI Taxonomy" id="1572859"/>
    <lineage>
        <taxon>Bacteria</taxon>
        <taxon>Pseudomonadati</taxon>
        <taxon>Pseudomonadota</taxon>
        <taxon>Alphaproteobacteria</taxon>
        <taxon>Hyphomicrobiales</taxon>
        <taxon>Rhizobiaceae</taxon>
        <taxon>Gellertiella</taxon>
    </lineage>
</organism>
<feature type="domain" description="DUF2087" evidence="1">
    <location>
        <begin position="99"/>
        <end position="169"/>
    </location>
</feature>
<evidence type="ECO:0000313" key="2">
    <source>
        <dbReference type="EMBL" id="MBB4067131.1"/>
    </source>
</evidence>